<dbReference type="SUPFAM" id="SSF47616">
    <property type="entry name" value="GST C-terminal domain-like"/>
    <property type="match status" value="1"/>
</dbReference>
<comment type="catalytic activity">
    <reaction evidence="3">
        <text>L-dehydroascorbate + 2 glutathione = glutathione disulfide + L-ascorbate</text>
        <dbReference type="Rhea" id="RHEA:24424"/>
        <dbReference type="ChEBI" id="CHEBI:38290"/>
        <dbReference type="ChEBI" id="CHEBI:57925"/>
        <dbReference type="ChEBI" id="CHEBI:58297"/>
        <dbReference type="ChEBI" id="CHEBI:58539"/>
        <dbReference type="EC" id="1.8.5.1"/>
    </reaction>
</comment>
<keyword evidence="7" id="KW-1185">Reference proteome</keyword>
<evidence type="ECO:0000259" key="5">
    <source>
        <dbReference type="Pfam" id="PF22041"/>
    </source>
</evidence>
<dbReference type="AlphaFoldDB" id="A0AAI8V3R3"/>
<dbReference type="Gene3D" id="3.40.30.10">
    <property type="entry name" value="Glutaredoxin"/>
    <property type="match status" value="1"/>
</dbReference>
<dbReference type="PANTHER" id="PTHR44420">
    <property type="entry name" value="GLUTATHIONE S-TRANSFERASE DHAR2-RELATED"/>
    <property type="match status" value="1"/>
</dbReference>
<dbReference type="Proteomes" id="UP001295740">
    <property type="component" value="Unassembled WGS sequence"/>
</dbReference>
<evidence type="ECO:0000256" key="1">
    <source>
        <dbReference type="ARBA" id="ARBA00022679"/>
    </source>
</evidence>
<sequence>MATQDIVLLDLPSKPPCKCWTPNPWKTRLVLNYKGLDYKTEWVEYPDIKPRLADHFPKDKEEFTIPTVMMPDGSYVMDSLEIAELLEKKYPEPSLHLDSPYLSKLQELQPKFFGPIRGIFVPKVPKLILNDASVPYFVSTRENSIGVTLDQYAKEKGGEVAYQAAAPALKELTAMLKENGDGPYFMGKTVSYADFQWASVMIFFQRLGELDGLLKATGDAEPHRKLLEAVKPWAERDDH</sequence>
<dbReference type="InterPro" id="IPR054416">
    <property type="entry name" value="GST_UstS-like_C"/>
</dbReference>
<dbReference type="GO" id="GO:0033355">
    <property type="term" value="P:ascorbate glutathione cycle"/>
    <property type="evidence" value="ECO:0007669"/>
    <property type="project" value="InterPro"/>
</dbReference>
<dbReference type="PANTHER" id="PTHR44420:SF2">
    <property type="entry name" value="GLUTATHIONE S-TRANSFERASE DHAR2-RELATED"/>
    <property type="match status" value="1"/>
</dbReference>
<comment type="caution">
    <text evidence="6">The sequence shown here is derived from an EMBL/GenBank/DDBJ whole genome shotgun (WGS) entry which is preliminary data.</text>
</comment>
<dbReference type="InterPro" id="IPR004045">
    <property type="entry name" value="Glutathione_S-Trfase_N"/>
</dbReference>
<name>A0AAI8V3R3_9PEZI</name>
<feature type="domain" description="Glutathione S-transferase UstS-like C-terminal" evidence="5">
    <location>
        <begin position="108"/>
        <end position="207"/>
    </location>
</feature>
<evidence type="ECO:0000313" key="7">
    <source>
        <dbReference type="Proteomes" id="UP001295740"/>
    </source>
</evidence>
<dbReference type="GO" id="GO:0045174">
    <property type="term" value="F:glutathione dehydrogenase (ascorbate) activity"/>
    <property type="evidence" value="ECO:0007669"/>
    <property type="project" value="UniProtKB-EC"/>
</dbReference>
<dbReference type="GO" id="GO:0016740">
    <property type="term" value="F:transferase activity"/>
    <property type="evidence" value="ECO:0007669"/>
    <property type="project" value="UniProtKB-KW"/>
</dbReference>
<comment type="similarity">
    <text evidence="2">Belongs to the GST superfamily. DHAR family.</text>
</comment>
<dbReference type="InterPro" id="IPR036282">
    <property type="entry name" value="Glutathione-S-Trfase_C_sf"/>
</dbReference>
<dbReference type="Gene3D" id="1.20.1050.10">
    <property type="match status" value="1"/>
</dbReference>
<feature type="domain" description="GST N-terminal" evidence="4">
    <location>
        <begin position="22"/>
        <end position="88"/>
    </location>
</feature>
<proteinExistence type="inferred from homology"/>
<dbReference type="EMBL" id="CAUWAG010000003">
    <property type="protein sequence ID" value="CAJ2500363.1"/>
    <property type="molecule type" value="Genomic_DNA"/>
</dbReference>
<protein>
    <submittedName>
        <fullName evidence="6">Uu.00g032160.m01.CDS01</fullName>
    </submittedName>
</protein>
<reference evidence="6" key="1">
    <citation type="submission" date="2023-10" db="EMBL/GenBank/DDBJ databases">
        <authorList>
            <person name="Hackl T."/>
        </authorList>
    </citation>
    <scope>NUCLEOTIDE SEQUENCE</scope>
</reference>
<evidence type="ECO:0000256" key="2">
    <source>
        <dbReference type="ARBA" id="ARBA00024194"/>
    </source>
</evidence>
<evidence type="ECO:0000313" key="6">
    <source>
        <dbReference type="EMBL" id="CAJ2500363.1"/>
    </source>
</evidence>
<dbReference type="SUPFAM" id="SSF52833">
    <property type="entry name" value="Thioredoxin-like"/>
    <property type="match status" value="1"/>
</dbReference>
<dbReference type="InterPro" id="IPR044627">
    <property type="entry name" value="DHAR1/2/3/4"/>
</dbReference>
<evidence type="ECO:0000256" key="3">
    <source>
        <dbReference type="ARBA" id="ARBA00049544"/>
    </source>
</evidence>
<accession>A0AAI8V3R3</accession>
<dbReference type="CDD" id="cd03038">
    <property type="entry name" value="GST_N_etherase_LigE"/>
    <property type="match status" value="1"/>
</dbReference>
<gene>
    <name evidence="6" type="ORF">KHLLAP_LOCUS831</name>
</gene>
<dbReference type="InterPro" id="IPR036249">
    <property type="entry name" value="Thioredoxin-like_sf"/>
</dbReference>
<evidence type="ECO:0000259" key="4">
    <source>
        <dbReference type="Pfam" id="PF13409"/>
    </source>
</evidence>
<dbReference type="Pfam" id="PF22041">
    <property type="entry name" value="GST_C_7"/>
    <property type="match status" value="1"/>
</dbReference>
<dbReference type="Pfam" id="PF13409">
    <property type="entry name" value="GST_N_2"/>
    <property type="match status" value="1"/>
</dbReference>
<keyword evidence="1" id="KW-0808">Transferase</keyword>
<organism evidence="6 7">
    <name type="scientific">Anthostomella pinea</name>
    <dbReference type="NCBI Taxonomy" id="933095"/>
    <lineage>
        <taxon>Eukaryota</taxon>
        <taxon>Fungi</taxon>
        <taxon>Dikarya</taxon>
        <taxon>Ascomycota</taxon>
        <taxon>Pezizomycotina</taxon>
        <taxon>Sordariomycetes</taxon>
        <taxon>Xylariomycetidae</taxon>
        <taxon>Xylariales</taxon>
        <taxon>Xylariaceae</taxon>
        <taxon>Anthostomella</taxon>
    </lineage>
</organism>